<feature type="region of interest" description="Disordered" evidence="1">
    <location>
        <begin position="140"/>
        <end position="164"/>
    </location>
</feature>
<feature type="compositionally biased region" description="Basic and acidic residues" evidence="1">
    <location>
        <begin position="146"/>
        <end position="162"/>
    </location>
</feature>
<reference evidence="2" key="1">
    <citation type="submission" date="2021-01" db="EMBL/GenBank/DDBJ databases">
        <authorList>
            <person name="Corre E."/>
            <person name="Pelletier E."/>
            <person name="Niang G."/>
            <person name="Scheremetjew M."/>
            <person name="Finn R."/>
            <person name="Kale V."/>
            <person name="Holt S."/>
            <person name="Cochrane G."/>
            <person name="Meng A."/>
            <person name="Brown T."/>
            <person name="Cohen L."/>
        </authorList>
    </citation>
    <scope>NUCLEOTIDE SEQUENCE</scope>
    <source>
        <strain evidence="2">CCMP826</strain>
    </source>
</reference>
<dbReference type="EMBL" id="HBGV01013465">
    <property type="protein sequence ID" value="CAD9503128.1"/>
    <property type="molecule type" value="Transcribed_RNA"/>
</dbReference>
<sequence length="231" mass="26572">MTITQNAECLRRVSFSPTLVTSVAYRPRTERLDCRTLFYSRSDIQEFRTEYERVNLMNRLKVERRRTVRFATCVVTCVQPIPSRSNLTRGEMKAMYYTSGELECFLNEYVTSMAMGVDDASDESTNDMCGCSEISMNTAQVSPKANEAKRSDASRTEERRCVSEATVERLPYPPKETSAIPMQRMRQRKETVSVQRSRPVIRRSCRQVSSDMRSRRIPSLSKNSQHMAMAA</sequence>
<organism evidence="2">
    <name type="scientific">Helicotheca tamesis</name>
    <dbReference type="NCBI Taxonomy" id="374047"/>
    <lineage>
        <taxon>Eukaryota</taxon>
        <taxon>Sar</taxon>
        <taxon>Stramenopiles</taxon>
        <taxon>Ochrophyta</taxon>
        <taxon>Bacillariophyta</taxon>
        <taxon>Mediophyceae</taxon>
        <taxon>Lithodesmiophycidae</taxon>
        <taxon>Lithodesmiales</taxon>
        <taxon>Lithodesmiaceae</taxon>
        <taxon>Helicotheca</taxon>
    </lineage>
</organism>
<protein>
    <submittedName>
        <fullName evidence="2">Uncharacterized protein</fullName>
    </submittedName>
</protein>
<feature type="compositionally biased region" description="Polar residues" evidence="1">
    <location>
        <begin position="220"/>
        <end position="231"/>
    </location>
</feature>
<name>A0A7S2HY27_9STRA</name>
<dbReference type="AlphaFoldDB" id="A0A7S2HY27"/>
<feature type="region of interest" description="Disordered" evidence="1">
    <location>
        <begin position="182"/>
        <end position="231"/>
    </location>
</feature>
<proteinExistence type="predicted"/>
<evidence type="ECO:0000256" key="1">
    <source>
        <dbReference type="SAM" id="MobiDB-lite"/>
    </source>
</evidence>
<evidence type="ECO:0000313" key="2">
    <source>
        <dbReference type="EMBL" id="CAD9503128.1"/>
    </source>
</evidence>
<gene>
    <name evidence="2" type="ORF">HTAM1171_LOCUS8208</name>
</gene>
<accession>A0A7S2HY27</accession>